<dbReference type="InterPro" id="IPR022695">
    <property type="entry name" value="Histidinol_DH_monofunct"/>
</dbReference>
<evidence type="ECO:0000256" key="7">
    <source>
        <dbReference type="ARBA" id="ARBA00022833"/>
    </source>
</evidence>
<evidence type="ECO:0000256" key="13">
    <source>
        <dbReference type="PIRNR" id="PIRNR000099"/>
    </source>
</evidence>
<feature type="binding site" evidence="12 16">
    <location>
        <position position="284"/>
    </location>
    <ligand>
        <name>substrate</name>
    </ligand>
</feature>
<evidence type="ECO:0000256" key="3">
    <source>
        <dbReference type="ARBA" id="ARBA00010178"/>
    </source>
</evidence>
<dbReference type="SUPFAM" id="SSF53720">
    <property type="entry name" value="ALDH-like"/>
    <property type="match status" value="1"/>
</dbReference>
<reference evidence="19" key="1">
    <citation type="submission" date="2014-07" db="EMBL/GenBank/DDBJ databases">
        <authorList>
            <person name="Zhang J.E."/>
            <person name="Yang H."/>
            <person name="Guo J."/>
            <person name="Deng Z."/>
            <person name="Luo H."/>
            <person name="Luo M."/>
            <person name="Zhao B."/>
        </authorList>
    </citation>
    <scope>NUCLEOTIDE SEQUENCE</scope>
    <source>
        <strain evidence="19">AM4</strain>
    </source>
</reference>
<protein>
    <recommendedName>
        <fullName evidence="5 12">Histidinol dehydrogenase</fullName>
        <shortName evidence="12">HDH</shortName>
        <ecNumber evidence="4 12">1.1.1.23</ecNumber>
    </recommendedName>
</protein>
<evidence type="ECO:0000256" key="5">
    <source>
        <dbReference type="ARBA" id="ARBA00016531"/>
    </source>
</evidence>
<feature type="binding site" evidence="12 15">
    <location>
        <position position="130"/>
    </location>
    <ligand>
        <name>NAD(+)</name>
        <dbReference type="ChEBI" id="CHEBI:57540"/>
    </ligand>
</feature>
<comment type="pathway">
    <text evidence="2 12">Amino-acid biosynthesis; L-histidine biosynthesis; L-histidine from 5-phospho-alpha-D-ribose 1-diphosphate: step 9/9.</text>
</comment>
<keyword evidence="10 12" id="KW-0368">Histidine biosynthesis</keyword>
<organism evidence="19">
    <name type="scientific">Actinomyces succiniciruminis</name>
    <dbReference type="NCBI Taxonomy" id="1522002"/>
    <lineage>
        <taxon>Bacteria</taxon>
        <taxon>Bacillati</taxon>
        <taxon>Actinomycetota</taxon>
        <taxon>Actinomycetes</taxon>
        <taxon>Actinomycetales</taxon>
        <taxon>Actinomycetaceae</taxon>
        <taxon>Actinomyces</taxon>
    </lineage>
</organism>
<evidence type="ECO:0000256" key="15">
    <source>
        <dbReference type="PIRSR" id="PIRSR000099-2"/>
    </source>
</evidence>
<evidence type="ECO:0000256" key="8">
    <source>
        <dbReference type="ARBA" id="ARBA00023002"/>
    </source>
</evidence>
<dbReference type="InterPro" id="IPR001692">
    <property type="entry name" value="Histidinol_DH_CS"/>
</dbReference>
<keyword evidence="12" id="KW-0028">Amino-acid biosynthesis</keyword>
<dbReference type="EMBL" id="LK995493">
    <property type="protein sequence ID" value="CED91016.1"/>
    <property type="molecule type" value="Genomic_DNA"/>
</dbReference>
<dbReference type="UniPathway" id="UPA00031">
    <property type="reaction ID" value="UER00014"/>
</dbReference>
<comment type="function">
    <text evidence="1 12">Catalyzes the sequential NAD-dependent oxidations of L-histidinol to L-histidinaldehyde and then to L-histidine.</text>
</comment>
<dbReference type="PANTHER" id="PTHR21256">
    <property type="entry name" value="HISTIDINOL DEHYDROGENASE HDH"/>
    <property type="match status" value="1"/>
</dbReference>
<feature type="binding site" evidence="12 17">
    <location>
        <position position="284"/>
    </location>
    <ligand>
        <name>Zn(2+)</name>
        <dbReference type="ChEBI" id="CHEBI:29105"/>
    </ligand>
</feature>
<dbReference type="NCBIfam" id="TIGR00069">
    <property type="entry name" value="hisD"/>
    <property type="match status" value="1"/>
</dbReference>
<sequence length="452" mass="46632">MLLNRIDLRDSNLTAGELAAALPRADQDVAAALEAVAPTIADVRERGAAALRDAAERFDHVRPAHLRVPAAALQAALDGLDPQVREALELAIAHNRAGHVAQLPVERDTEIIPGGHVIQRWIPVRRVGLYAPGGLAVYPSSVVMNAVAAQVAGVEQIALASPPQAEFDGLPHPTVLAACALLGITEVYAVGGAQAIAMFAYGAEAADDVDRADSLVGGGDGRILCEPVDVVAGPGNVYVAAAKRAVRGAVGIDAEAGPTEIAIIADSGANPEYVAADLLSQAEHDPNAGSVLITDSPALADAVDAALARRLEATRHRERAHTALTGRQSAIVVVRDLEQAIAVADAYAAEHLEIQTVDAAAVARRIHNAGAIFVGPYSPVPLGDYLAGSNHVLPTGGTARFAAGLNVMAYLKPVQLINYDADALAAMTAPLTALAESENLPAHSEAARARQS</sequence>
<dbReference type="PRINTS" id="PR00083">
    <property type="entry name" value="HOLDHDRGNASE"/>
</dbReference>
<dbReference type="PANTHER" id="PTHR21256:SF2">
    <property type="entry name" value="HISTIDINE BIOSYNTHESIS TRIFUNCTIONAL PROTEIN"/>
    <property type="match status" value="1"/>
</dbReference>
<dbReference type="GO" id="GO:0005829">
    <property type="term" value="C:cytosol"/>
    <property type="evidence" value="ECO:0007669"/>
    <property type="project" value="TreeGrafter"/>
</dbReference>
<feature type="binding site" evidence="12 15">
    <location>
        <position position="194"/>
    </location>
    <ligand>
        <name>NAD(+)</name>
        <dbReference type="ChEBI" id="CHEBI:57540"/>
    </ligand>
</feature>
<evidence type="ECO:0000256" key="10">
    <source>
        <dbReference type="ARBA" id="ARBA00023102"/>
    </source>
</evidence>
<evidence type="ECO:0000256" key="17">
    <source>
        <dbReference type="PIRSR" id="PIRSR000099-4"/>
    </source>
</evidence>
<feature type="binding site" evidence="12 16">
    <location>
        <position position="259"/>
    </location>
    <ligand>
        <name>substrate</name>
    </ligand>
</feature>
<feature type="binding site" evidence="12 17">
    <location>
        <position position="384"/>
    </location>
    <ligand>
        <name>Zn(2+)</name>
        <dbReference type="ChEBI" id="CHEBI:29105"/>
    </ligand>
</feature>
<dbReference type="GO" id="GO:0004399">
    <property type="term" value="F:histidinol dehydrogenase activity"/>
    <property type="evidence" value="ECO:0007669"/>
    <property type="project" value="UniProtKB-UniRule"/>
</dbReference>
<evidence type="ECO:0000256" key="14">
    <source>
        <dbReference type="PIRSR" id="PIRSR000099-1"/>
    </source>
</evidence>
<evidence type="ECO:0000256" key="2">
    <source>
        <dbReference type="ARBA" id="ARBA00004940"/>
    </source>
</evidence>
<evidence type="ECO:0000256" key="12">
    <source>
        <dbReference type="HAMAP-Rule" id="MF_01024"/>
    </source>
</evidence>
<dbReference type="Gene3D" id="1.20.5.1300">
    <property type="match status" value="1"/>
</dbReference>
<evidence type="ECO:0000256" key="4">
    <source>
        <dbReference type="ARBA" id="ARBA00012965"/>
    </source>
</evidence>
<comment type="cofactor">
    <cofactor evidence="12 17">
        <name>Zn(2+)</name>
        <dbReference type="ChEBI" id="CHEBI:29105"/>
    </cofactor>
    <text evidence="12 17">Binds 1 zinc ion per subunit.</text>
</comment>
<dbReference type="HAMAP" id="MF_01024">
    <property type="entry name" value="HisD"/>
    <property type="match status" value="1"/>
</dbReference>
<feature type="binding site" evidence="12 15">
    <location>
        <position position="236"/>
    </location>
    <ligand>
        <name>NAD(+)</name>
        <dbReference type="ChEBI" id="CHEBI:57540"/>
    </ligand>
</feature>
<evidence type="ECO:0000256" key="6">
    <source>
        <dbReference type="ARBA" id="ARBA00022723"/>
    </source>
</evidence>
<evidence type="ECO:0000256" key="11">
    <source>
        <dbReference type="ARBA" id="ARBA00049489"/>
    </source>
</evidence>
<evidence type="ECO:0000256" key="9">
    <source>
        <dbReference type="ARBA" id="ARBA00023027"/>
    </source>
</evidence>
<dbReference type="Gene3D" id="3.40.50.1980">
    <property type="entry name" value="Nitrogenase molybdenum iron protein domain"/>
    <property type="match status" value="2"/>
</dbReference>
<feature type="active site" description="Proton acceptor" evidence="12 14">
    <location>
        <position position="350"/>
    </location>
</feature>
<dbReference type="InterPro" id="IPR012131">
    <property type="entry name" value="Hstdl_DH"/>
</dbReference>
<dbReference type="EC" id="1.1.1.23" evidence="4 12"/>
<dbReference type="Pfam" id="PF00815">
    <property type="entry name" value="Histidinol_dh"/>
    <property type="match status" value="1"/>
</dbReference>
<name>A0A1L7RHC1_9ACTO</name>
<dbReference type="GO" id="GO:0051287">
    <property type="term" value="F:NAD binding"/>
    <property type="evidence" value="ECO:0007669"/>
    <property type="project" value="InterPro"/>
</dbReference>
<feature type="binding site" evidence="12 16">
    <location>
        <position position="281"/>
    </location>
    <ligand>
        <name>substrate</name>
    </ligand>
</feature>
<feature type="binding site" evidence="12 17">
    <location>
        <position position="281"/>
    </location>
    <ligand>
        <name>Zn(2+)</name>
        <dbReference type="ChEBI" id="CHEBI:29105"/>
    </ligand>
</feature>
<feature type="active site" description="Proton acceptor" evidence="12 14">
    <location>
        <position position="351"/>
    </location>
</feature>
<comment type="similarity">
    <text evidence="3 12 13 18">Belongs to the histidinol dehydrogenase family.</text>
</comment>
<evidence type="ECO:0000256" key="16">
    <source>
        <dbReference type="PIRSR" id="PIRSR000099-3"/>
    </source>
</evidence>
<accession>A0A1L7RHC1</accession>
<feature type="binding site" evidence="12 16">
    <location>
        <position position="438"/>
    </location>
    <ligand>
        <name>substrate</name>
    </ligand>
</feature>
<keyword evidence="8 12" id="KW-0560">Oxidoreductase</keyword>
<feature type="binding site" evidence="12 17">
    <location>
        <position position="443"/>
    </location>
    <ligand>
        <name>Zn(2+)</name>
        <dbReference type="ChEBI" id="CHEBI:29105"/>
    </ligand>
</feature>
<gene>
    <name evidence="12" type="primary">hisD</name>
    <name evidence="19" type="ORF">AAM4_1184</name>
</gene>
<dbReference type="InterPro" id="IPR016161">
    <property type="entry name" value="Ald_DH/histidinol_DH"/>
</dbReference>
<evidence type="ECO:0000256" key="18">
    <source>
        <dbReference type="RuleBase" id="RU004175"/>
    </source>
</evidence>
<proteinExistence type="inferred from homology"/>
<dbReference type="PROSITE" id="PS00611">
    <property type="entry name" value="HISOL_DEHYDROGENASE"/>
    <property type="match status" value="1"/>
</dbReference>
<dbReference type="GO" id="GO:0008270">
    <property type="term" value="F:zinc ion binding"/>
    <property type="evidence" value="ECO:0007669"/>
    <property type="project" value="UniProtKB-UniRule"/>
</dbReference>
<comment type="catalytic activity">
    <reaction evidence="11 12">
        <text>L-histidinol + 2 NAD(+) + H2O = L-histidine + 2 NADH + 3 H(+)</text>
        <dbReference type="Rhea" id="RHEA:20641"/>
        <dbReference type="ChEBI" id="CHEBI:15377"/>
        <dbReference type="ChEBI" id="CHEBI:15378"/>
        <dbReference type="ChEBI" id="CHEBI:57540"/>
        <dbReference type="ChEBI" id="CHEBI:57595"/>
        <dbReference type="ChEBI" id="CHEBI:57699"/>
        <dbReference type="ChEBI" id="CHEBI:57945"/>
        <dbReference type="EC" id="1.1.1.23"/>
    </reaction>
</comment>
<keyword evidence="9 12" id="KW-0520">NAD</keyword>
<feature type="binding site" evidence="12 16">
    <location>
        <position position="351"/>
    </location>
    <ligand>
        <name>substrate</name>
    </ligand>
</feature>
<keyword evidence="7 12" id="KW-0862">Zinc</keyword>
<dbReference type="FunFam" id="3.40.50.1980:FF:000001">
    <property type="entry name" value="Histidinol dehydrogenase"/>
    <property type="match status" value="1"/>
</dbReference>
<evidence type="ECO:0000256" key="1">
    <source>
        <dbReference type="ARBA" id="ARBA00003850"/>
    </source>
</evidence>
<feature type="binding site" evidence="12 16">
    <location>
        <position position="384"/>
    </location>
    <ligand>
        <name>substrate</name>
    </ligand>
</feature>
<dbReference type="AlphaFoldDB" id="A0A1L7RHC1"/>
<dbReference type="CDD" id="cd06572">
    <property type="entry name" value="Histidinol_dh"/>
    <property type="match status" value="1"/>
</dbReference>
<keyword evidence="6 12" id="KW-0479">Metal-binding</keyword>
<evidence type="ECO:0000313" key="19">
    <source>
        <dbReference type="EMBL" id="CED91016.1"/>
    </source>
</evidence>
<dbReference type="GO" id="GO:0000105">
    <property type="term" value="P:L-histidine biosynthetic process"/>
    <property type="evidence" value="ECO:0007669"/>
    <property type="project" value="UniProtKB-UniRule"/>
</dbReference>
<feature type="binding site" evidence="12 16">
    <location>
        <position position="443"/>
    </location>
    <ligand>
        <name>substrate</name>
    </ligand>
</feature>
<dbReference type="PIRSF" id="PIRSF000099">
    <property type="entry name" value="Histidinol_dh"/>
    <property type="match status" value="1"/>
</dbReference>